<dbReference type="Pfam" id="PF02623">
    <property type="entry name" value="FliW"/>
    <property type="match status" value="1"/>
</dbReference>
<name>A0A1E3AHV6_9FIRM</name>
<keyword evidence="6" id="KW-0282">Flagellum</keyword>
<dbReference type="GO" id="GO:0005737">
    <property type="term" value="C:cytoplasm"/>
    <property type="evidence" value="ECO:0007669"/>
    <property type="project" value="UniProtKB-SubCell"/>
</dbReference>
<dbReference type="PANTHER" id="PTHR39190:SF1">
    <property type="entry name" value="FLAGELLAR ASSEMBLY FACTOR FLIW"/>
    <property type="match status" value="1"/>
</dbReference>
<keyword evidence="4 5" id="KW-0143">Chaperone</keyword>
<dbReference type="InterPro" id="IPR024046">
    <property type="entry name" value="Flagellar_assmbl_FliW_dom_sf"/>
</dbReference>
<comment type="caution">
    <text evidence="6">The sequence shown here is derived from an EMBL/GenBank/DDBJ whole genome shotgun (WGS) entry which is preliminary data.</text>
</comment>
<evidence type="ECO:0000256" key="2">
    <source>
        <dbReference type="ARBA" id="ARBA00022795"/>
    </source>
</evidence>
<keyword evidence="1 5" id="KW-0963">Cytoplasm</keyword>
<sequence>MKADTMYFGMLEFNKEELICFEEGLFGFENRKDFLPVPFEAEDDTILCLQSIEDRDTSFIIMNPFRLSPDYNPQLKPEDYKRLGTSREEDLSYYVICVIRNTPEESTVNLKCPVVVNSVTRKAIQVILEDGNYRFRHSLSEFSGREV</sequence>
<evidence type="ECO:0000256" key="1">
    <source>
        <dbReference type="ARBA" id="ARBA00022490"/>
    </source>
</evidence>
<dbReference type="SUPFAM" id="SSF141457">
    <property type="entry name" value="BH3618-like"/>
    <property type="match status" value="1"/>
</dbReference>
<evidence type="ECO:0000256" key="3">
    <source>
        <dbReference type="ARBA" id="ARBA00022845"/>
    </source>
</evidence>
<dbReference type="InterPro" id="IPR003775">
    <property type="entry name" value="Flagellar_assembly_factor_FliW"/>
</dbReference>
<dbReference type="GO" id="GO:0006417">
    <property type="term" value="P:regulation of translation"/>
    <property type="evidence" value="ECO:0007669"/>
    <property type="project" value="UniProtKB-KW"/>
</dbReference>
<dbReference type="AlphaFoldDB" id="A0A1E3AHV6"/>
<evidence type="ECO:0000256" key="4">
    <source>
        <dbReference type="ARBA" id="ARBA00023186"/>
    </source>
</evidence>
<keyword evidence="6" id="KW-0969">Cilium</keyword>
<comment type="subcellular location">
    <subcellularLocation>
        <location evidence="5">Cytoplasm</location>
    </subcellularLocation>
</comment>
<dbReference type="Proteomes" id="UP000095003">
    <property type="component" value="Unassembled WGS sequence"/>
</dbReference>
<proteinExistence type="inferred from homology"/>
<protein>
    <recommendedName>
        <fullName evidence="5">Flagellar assembly factor FliW</fullName>
    </recommendedName>
</protein>
<evidence type="ECO:0000256" key="5">
    <source>
        <dbReference type="HAMAP-Rule" id="MF_01185"/>
    </source>
</evidence>
<dbReference type="GO" id="GO:0044780">
    <property type="term" value="P:bacterial-type flagellum assembly"/>
    <property type="evidence" value="ECO:0007669"/>
    <property type="project" value="UniProtKB-UniRule"/>
</dbReference>
<accession>A0A1E3AHV6</accession>
<comment type="similarity">
    <text evidence="5">Belongs to the FliW family.</text>
</comment>
<keyword evidence="3 5" id="KW-0810">Translation regulation</keyword>
<evidence type="ECO:0000313" key="7">
    <source>
        <dbReference type="Proteomes" id="UP000095003"/>
    </source>
</evidence>
<keyword evidence="2 5" id="KW-1005">Bacterial flagellum biogenesis</keyword>
<dbReference type="PANTHER" id="PTHR39190">
    <property type="entry name" value="FLAGELLAR ASSEMBLY FACTOR FLIW"/>
    <property type="match status" value="1"/>
</dbReference>
<comment type="subunit">
    <text evidence="5">Interacts with translational regulator CsrA and flagellin(s).</text>
</comment>
<dbReference type="Gene3D" id="2.30.290.10">
    <property type="entry name" value="BH3618-like"/>
    <property type="match status" value="1"/>
</dbReference>
<evidence type="ECO:0000313" key="6">
    <source>
        <dbReference type="EMBL" id="ODM08330.1"/>
    </source>
</evidence>
<dbReference type="HAMAP" id="MF_01185">
    <property type="entry name" value="FliW"/>
    <property type="match status" value="1"/>
</dbReference>
<organism evidence="6 7">
    <name type="scientific">Eisenbergiella tayi</name>
    <dbReference type="NCBI Taxonomy" id="1432052"/>
    <lineage>
        <taxon>Bacteria</taxon>
        <taxon>Bacillati</taxon>
        <taxon>Bacillota</taxon>
        <taxon>Clostridia</taxon>
        <taxon>Lachnospirales</taxon>
        <taxon>Lachnospiraceae</taxon>
        <taxon>Eisenbergiella</taxon>
    </lineage>
</organism>
<keyword evidence="6" id="KW-0966">Cell projection</keyword>
<dbReference type="RefSeq" id="WP_009250529.1">
    <property type="nucleotide sequence ID" value="NZ_CABMHK010000138.1"/>
</dbReference>
<dbReference type="EMBL" id="MCGI01000006">
    <property type="protein sequence ID" value="ODM08330.1"/>
    <property type="molecule type" value="Genomic_DNA"/>
</dbReference>
<gene>
    <name evidence="6" type="primary">fliW_2</name>
    <name evidence="5" type="synonym">fliW</name>
    <name evidence="6" type="ORF">BEH84_05655</name>
</gene>
<reference evidence="6 7" key="1">
    <citation type="submission" date="2016-07" db="EMBL/GenBank/DDBJ databases">
        <title>Characterization of isolates of Eisenbergiella tayi derived from blood cultures, using whole genome sequencing.</title>
        <authorList>
            <person name="Burdz T."/>
            <person name="Wiebe D."/>
            <person name="Huynh C."/>
            <person name="Bernard K."/>
        </authorList>
    </citation>
    <scope>NUCLEOTIDE SEQUENCE [LARGE SCALE GENOMIC DNA]</scope>
    <source>
        <strain evidence="6 7">NML 120489</strain>
    </source>
</reference>
<comment type="function">
    <text evidence="5">Acts as an anti-CsrA protein, binds CsrA and prevents it from repressing translation of its target genes, one of which is flagellin. Binds to flagellin and participates in the assembly of the flagellum.</text>
</comment>